<keyword evidence="1" id="KW-0677">Repeat</keyword>
<dbReference type="PROSITE" id="PS50293">
    <property type="entry name" value="TPR_REGION"/>
    <property type="match status" value="1"/>
</dbReference>
<evidence type="ECO:0000313" key="5">
    <source>
        <dbReference type="Proteomes" id="UP000092741"/>
    </source>
</evidence>
<dbReference type="SMART" id="SM00028">
    <property type="entry name" value="TPR"/>
    <property type="match status" value="3"/>
</dbReference>
<dbReference type="GO" id="GO:0046813">
    <property type="term" value="P:receptor-mediated virion attachment to host cell"/>
    <property type="evidence" value="ECO:0007669"/>
    <property type="project" value="TreeGrafter"/>
</dbReference>
<dbReference type="PROSITE" id="PS50005">
    <property type="entry name" value="TPR"/>
    <property type="match status" value="3"/>
</dbReference>
<dbReference type="RefSeq" id="WP_020333177.1">
    <property type="nucleotide sequence ID" value="NZ_ATFJ01000003.1"/>
</dbReference>
<evidence type="ECO:0000313" key="4">
    <source>
        <dbReference type="EMBL" id="ANQ12496.1"/>
    </source>
</evidence>
<dbReference type="GO" id="GO:0009279">
    <property type="term" value="C:cell outer membrane"/>
    <property type="evidence" value="ECO:0007669"/>
    <property type="project" value="TreeGrafter"/>
</dbReference>
<evidence type="ECO:0000256" key="2">
    <source>
        <dbReference type="ARBA" id="ARBA00022803"/>
    </source>
</evidence>
<dbReference type="Pfam" id="PF13181">
    <property type="entry name" value="TPR_8"/>
    <property type="match status" value="3"/>
</dbReference>
<protein>
    <submittedName>
        <fullName evidence="4">Lipoprotein NlpI</fullName>
    </submittedName>
</protein>
<keyword evidence="2 3" id="KW-0802">TPR repeat</keyword>
<dbReference type="SUPFAM" id="SSF48452">
    <property type="entry name" value="TPR-like"/>
    <property type="match status" value="1"/>
</dbReference>
<evidence type="ECO:0000256" key="3">
    <source>
        <dbReference type="PROSITE-ProRule" id="PRU00339"/>
    </source>
</evidence>
<dbReference type="PROSITE" id="PS51257">
    <property type="entry name" value="PROKAR_LIPOPROTEIN"/>
    <property type="match status" value="1"/>
</dbReference>
<dbReference type="GeneID" id="70912431"/>
<dbReference type="Gene3D" id="1.25.40.10">
    <property type="entry name" value="Tetratricopeptide repeat domain"/>
    <property type="match status" value="1"/>
</dbReference>
<gene>
    <name evidence="4" type="ORF">BA890_06870</name>
</gene>
<dbReference type="InterPro" id="IPR019734">
    <property type="entry name" value="TPR_rpt"/>
</dbReference>
<dbReference type="PANTHER" id="PTHR44858:SF1">
    <property type="entry name" value="UDP-N-ACETYLGLUCOSAMINE--PEPTIDE N-ACETYLGLUCOSAMINYLTRANSFERASE SPINDLY-RELATED"/>
    <property type="match status" value="1"/>
</dbReference>
<name>A0AAN0Y225_VIBNA</name>
<dbReference type="NCBIfam" id="NF008391">
    <property type="entry name" value="PRK11189.1"/>
    <property type="match status" value="1"/>
</dbReference>
<dbReference type="PANTHER" id="PTHR44858">
    <property type="entry name" value="TETRATRICOPEPTIDE REPEAT PROTEIN 6"/>
    <property type="match status" value="1"/>
</dbReference>
<feature type="repeat" description="TPR" evidence="3">
    <location>
        <begin position="109"/>
        <end position="142"/>
    </location>
</feature>
<feature type="repeat" description="TPR" evidence="3">
    <location>
        <begin position="75"/>
        <end position="108"/>
    </location>
</feature>
<reference evidence="4 5" key="1">
    <citation type="submission" date="2016-07" db="EMBL/GenBank/DDBJ databases">
        <title>Developing Vibrio natriegens as a novel, fast-growing host for biotechnology.</title>
        <authorList>
            <person name="Weinstock M.T."/>
            <person name="Hesek E.D."/>
            <person name="Wilson C.M."/>
            <person name="Gibson D.G."/>
        </authorList>
    </citation>
    <scope>NUCLEOTIDE SEQUENCE [LARGE SCALE GENOMIC DNA]</scope>
    <source>
        <strain evidence="4 5">ATCC 14048</strain>
    </source>
</reference>
<dbReference type="KEGG" id="vna:PN96_06480"/>
<sequence length="313" mass="35817">MVKWYKFYSLGALIVLTGCNPVEQDISQESSTRNEKQLVYPAMAVPLQPNAMAEANIAKLNHLLTDKELDDEARAEIYLKRGLYYDEIGLRDLASTDYAKSLEINPQQPDIYNLLGMYYTQLSQFDAAYDAFYSSLELDPSNKQAIYNRAIALYYGGRPELALEDMKTFHEDNPNDPFRAIWLYIIESDVDKTAATAKLQESYKNRTDEWGWVLAGILLNEITEENAVKLVTNSTTDNKVMAQRLTEAYFYLGKYYMEHGDMSRALSVYKLAISLNVCSYNEHSYAYLELERISKDFKAAKEAGNTEKFVSLN</sequence>
<keyword evidence="4" id="KW-0449">Lipoprotein</keyword>
<keyword evidence="5" id="KW-1185">Reference proteome</keyword>
<dbReference type="Proteomes" id="UP000092741">
    <property type="component" value="Chromosome 1"/>
</dbReference>
<proteinExistence type="predicted"/>
<organism evidence="4 5">
    <name type="scientific">Vibrio natriegens NBRC 15636 = ATCC 14048 = DSM 759</name>
    <dbReference type="NCBI Taxonomy" id="1219067"/>
    <lineage>
        <taxon>Bacteria</taxon>
        <taxon>Pseudomonadati</taxon>
        <taxon>Pseudomonadota</taxon>
        <taxon>Gammaproteobacteria</taxon>
        <taxon>Vibrionales</taxon>
        <taxon>Vibrionaceae</taxon>
        <taxon>Vibrio</taxon>
    </lineage>
</organism>
<evidence type="ECO:0000256" key="1">
    <source>
        <dbReference type="ARBA" id="ARBA00022737"/>
    </source>
</evidence>
<dbReference type="AlphaFoldDB" id="A0AAN0Y225"/>
<dbReference type="InterPro" id="IPR011990">
    <property type="entry name" value="TPR-like_helical_dom_sf"/>
</dbReference>
<feature type="repeat" description="TPR" evidence="3">
    <location>
        <begin position="246"/>
        <end position="279"/>
    </location>
</feature>
<dbReference type="InterPro" id="IPR050498">
    <property type="entry name" value="Ycf3"/>
</dbReference>
<dbReference type="EMBL" id="CP016345">
    <property type="protein sequence ID" value="ANQ12496.1"/>
    <property type="molecule type" value="Genomic_DNA"/>
</dbReference>
<accession>A0AAN0Y225</accession>